<reference evidence="2 3" key="1">
    <citation type="journal article" date="2014" name="Agronomy (Basel)">
        <title>A Draft Genome Sequence for Ensete ventricosum, the Drought-Tolerant Tree Against Hunger.</title>
        <authorList>
            <person name="Harrison J."/>
            <person name="Moore K.A."/>
            <person name="Paszkiewicz K."/>
            <person name="Jones T."/>
            <person name="Grant M."/>
            <person name="Ambacheew D."/>
            <person name="Muzemil S."/>
            <person name="Studholme D.J."/>
        </authorList>
    </citation>
    <scope>NUCLEOTIDE SEQUENCE [LARGE SCALE GENOMIC DNA]</scope>
</reference>
<reference evidence="2" key="2">
    <citation type="submission" date="2018-09" db="EMBL/GenBank/DDBJ databases">
        <authorList>
            <person name="Harrison J."/>
            <person name="Moore K.A."/>
            <person name="Paszkiewicz K."/>
            <person name="Jones T."/>
            <person name="Grant M."/>
            <person name="Ambacheew D."/>
            <person name="Muzemil S."/>
            <person name="Studholme D."/>
        </authorList>
    </citation>
    <scope>NUCLEOTIDE SEQUENCE</scope>
</reference>
<evidence type="ECO:0000313" key="1">
    <source>
        <dbReference type="EMBL" id="KAJ8483744.1"/>
    </source>
</evidence>
<evidence type="ECO:0000313" key="2">
    <source>
        <dbReference type="EMBL" id="RRT53964.1"/>
    </source>
</evidence>
<sequence length="95" mass="10533">MDMASRAHGTSTARKAAASCLVQYRPGAICTAMQSLRFVRNVAVYYKAIPRCLKVHLTSSYIIITASKPGRTSTNHGKLFLHRDGTYTHPHRTTI</sequence>
<dbReference type="AlphaFoldDB" id="A0A426YQH6"/>
<dbReference type="EMBL" id="AMZH03010851">
    <property type="protein sequence ID" value="RRT53964.1"/>
    <property type="molecule type" value="Genomic_DNA"/>
</dbReference>
<evidence type="ECO:0000313" key="4">
    <source>
        <dbReference type="Proteomes" id="UP001222027"/>
    </source>
</evidence>
<dbReference type="Proteomes" id="UP001222027">
    <property type="component" value="Unassembled WGS sequence"/>
</dbReference>
<protein>
    <submittedName>
        <fullName evidence="2">Uncharacterized protein</fullName>
    </submittedName>
</protein>
<comment type="caution">
    <text evidence="2">The sequence shown here is derived from an EMBL/GenBank/DDBJ whole genome shotgun (WGS) entry which is preliminary data.</text>
</comment>
<name>A0A426YQH6_ENSVE</name>
<reference evidence="1 4" key="3">
    <citation type="submission" date="2022-12" db="EMBL/GenBank/DDBJ databases">
        <title>Chromosome-scale assembly of the Ensete ventricosum genome.</title>
        <authorList>
            <person name="Dussert Y."/>
            <person name="Stocks J."/>
            <person name="Wendawek A."/>
            <person name="Woldeyes F."/>
            <person name="Nichols R.A."/>
            <person name="Borrell J.S."/>
        </authorList>
    </citation>
    <scope>NUCLEOTIDE SEQUENCE [LARGE SCALE GENOMIC DNA]</scope>
    <source>
        <strain evidence="4">cv. Maze</strain>
        <strain evidence="1">MazeRef_0001</strain>
        <tissue evidence="1">Seeds</tissue>
    </source>
</reference>
<proteinExistence type="predicted"/>
<dbReference type="Proteomes" id="UP000287651">
    <property type="component" value="Unassembled WGS sequence"/>
</dbReference>
<gene>
    <name evidence="2" type="ORF">B296_00043500</name>
    <name evidence="1" type="ORF">OPV22_016229</name>
</gene>
<keyword evidence="4" id="KW-1185">Reference proteome</keyword>
<evidence type="ECO:0000313" key="3">
    <source>
        <dbReference type="Proteomes" id="UP000287651"/>
    </source>
</evidence>
<accession>A0A426YQH6</accession>
<organism evidence="2 3">
    <name type="scientific">Ensete ventricosum</name>
    <name type="common">Abyssinian banana</name>
    <name type="synonym">Musa ensete</name>
    <dbReference type="NCBI Taxonomy" id="4639"/>
    <lineage>
        <taxon>Eukaryota</taxon>
        <taxon>Viridiplantae</taxon>
        <taxon>Streptophyta</taxon>
        <taxon>Embryophyta</taxon>
        <taxon>Tracheophyta</taxon>
        <taxon>Spermatophyta</taxon>
        <taxon>Magnoliopsida</taxon>
        <taxon>Liliopsida</taxon>
        <taxon>Zingiberales</taxon>
        <taxon>Musaceae</taxon>
        <taxon>Ensete</taxon>
    </lineage>
</organism>
<dbReference type="EMBL" id="JAQQAF010000005">
    <property type="protein sequence ID" value="KAJ8483744.1"/>
    <property type="molecule type" value="Genomic_DNA"/>
</dbReference>